<gene>
    <name evidence="2" type="ORF">PGLA1383_LOCUS24961</name>
    <name evidence="3" type="ORF">PGLA2088_LOCUS18316</name>
</gene>
<evidence type="ECO:0000256" key="1">
    <source>
        <dbReference type="SAM" id="MobiDB-lite"/>
    </source>
</evidence>
<feature type="compositionally biased region" description="Basic residues" evidence="1">
    <location>
        <begin position="75"/>
        <end position="107"/>
    </location>
</feature>
<feature type="compositionally biased region" description="Low complexity" evidence="1">
    <location>
        <begin position="63"/>
        <end position="72"/>
    </location>
</feature>
<protein>
    <submittedName>
        <fullName evidence="3">Uncharacterized protein</fullName>
    </submittedName>
</protein>
<dbReference type="AlphaFoldDB" id="A0A813JCH1"/>
<dbReference type="Proteomes" id="UP000626109">
    <property type="component" value="Unassembled WGS sequence"/>
</dbReference>
<keyword evidence="5" id="KW-1185">Reference proteome</keyword>
<dbReference type="EMBL" id="CAJNNW010024521">
    <property type="protein sequence ID" value="CAE8672971.1"/>
    <property type="molecule type" value="Genomic_DNA"/>
</dbReference>
<reference evidence="3" key="1">
    <citation type="submission" date="2021-02" db="EMBL/GenBank/DDBJ databases">
        <authorList>
            <person name="Dougan E. K."/>
            <person name="Rhodes N."/>
            <person name="Thang M."/>
            <person name="Chan C."/>
        </authorList>
    </citation>
    <scope>NUCLEOTIDE SEQUENCE</scope>
</reference>
<comment type="caution">
    <text evidence="3">The sequence shown here is derived from an EMBL/GenBank/DDBJ whole genome shotgun (WGS) entry which is preliminary data.</text>
</comment>
<evidence type="ECO:0000313" key="3">
    <source>
        <dbReference type="EMBL" id="CAE8672971.1"/>
    </source>
</evidence>
<name>A0A813JCH1_POLGL</name>
<evidence type="ECO:0000313" key="2">
    <source>
        <dbReference type="EMBL" id="CAE8607013.1"/>
    </source>
</evidence>
<evidence type="ECO:0000313" key="4">
    <source>
        <dbReference type="Proteomes" id="UP000626109"/>
    </source>
</evidence>
<dbReference type="EMBL" id="CAJNNV010020216">
    <property type="protein sequence ID" value="CAE8607013.1"/>
    <property type="molecule type" value="Genomic_DNA"/>
</dbReference>
<feature type="region of interest" description="Disordered" evidence="1">
    <location>
        <begin position="1"/>
        <end position="155"/>
    </location>
</feature>
<evidence type="ECO:0000313" key="5">
    <source>
        <dbReference type="Proteomes" id="UP000654075"/>
    </source>
</evidence>
<feature type="compositionally biased region" description="Low complexity" evidence="1">
    <location>
        <begin position="108"/>
        <end position="120"/>
    </location>
</feature>
<sequence>MGKRWRPPPTAAPKERMDKTASEFVAECKAKDQEKSKGSKTLADWENIHDDPDSTGAIKVANESGPAAGPAAPKKEKKKDKKKEKKEKKKKDKDKKKKKKDKKKKKSSSSSSSSDSSSGDAEAKKKKKRAVEALSSKTGFRISQFLKGGSDSEIS</sequence>
<accession>A0A813JCH1</accession>
<organism evidence="3 4">
    <name type="scientific">Polarella glacialis</name>
    <name type="common">Dinoflagellate</name>
    <dbReference type="NCBI Taxonomy" id="89957"/>
    <lineage>
        <taxon>Eukaryota</taxon>
        <taxon>Sar</taxon>
        <taxon>Alveolata</taxon>
        <taxon>Dinophyceae</taxon>
        <taxon>Suessiales</taxon>
        <taxon>Suessiaceae</taxon>
        <taxon>Polarella</taxon>
    </lineage>
</organism>
<proteinExistence type="predicted"/>
<dbReference type="Proteomes" id="UP000654075">
    <property type="component" value="Unassembled WGS sequence"/>
</dbReference>
<feature type="compositionally biased region" description="Basic and acidic residues" evidence="1">
    <location>
        <begin position="13"/>
        <end position="37"/>
    </location>
</feature>